<feature type="compositionally biased region" description="Low complexity" evidence="7">
    <location>
        <begin position="495"/>
        <end position="514"/>
    </location>
</feature>
<dbReference type="InterPro" id="IPR005429">
    <property type="entry name" value="LimpII"/>
</dbReference>
<dbReference type="KEGG" id="aplc:110973182"/>
<dbReference type="RefSeq" id="XP_022079486.1">
    <property type="nucleotide sequence ID" value="XM_022223794.1"/>
</dbReference>
<feature type="transmembrane region" description="Helical" evidence="8">
    <location>
        <begin position="7"/>
        <end position="29"/>
    </location>
</feature>
<dbReference type="Proteomes" id="UP000694845">
    <property type="component" value="Unplaced"/>
</dbReference>
<dbReference type="OrthoDB" id="18585at2759"/>
<evidence type="ECO:0000256" key="4">
    <source>
        <dbReference type="ARBA" id="ARBA00022989"/>
    </source>
</evidence>
<sequence length="521" mass="58531">MAVTTKVCSVVLVLGVIVAIIGGVMFPVFQKIIHDEIVKQTMLKMGTMGYDIWKNPTADVYMQFWVWNLTNPIEVQNGKEPFLVERGPYTYREIMVKENISSNRNGTITYAQEKSYVLDLDMSVGDPQKDKFTTINIPVMTVAGMLPHLDLGPFEKAVLEGIIRGSTTFPSHTVWDMIWGYDDELMKLAHLKHLAPYDRFGFFVNRNNSNDGLYTVYSGVDKSDTSRINHITRWKGQSELPFWSTPEANTINGTDGSYNQPFFDKRKLMYVFSSDICRSISAVYEKETEVRDISTWRYVGPPEAFANATENPDNAGFCTPNTTFCLPSGLLNVSNCQFGAPIVMSLPHFLYCDRDKVIDLVHGVEPQKEVHQTFFDIEPMTGGPLNIAKRLQINVYMQPFEKFDKLKNLRKLFLPVVWLNESGLLTESGADQLKSQVETPVMLTVIAEYATLGLGLLIVILAVVVLTVTWIYRPVRQLPYSVNSTSPEVHAGRYPGNSSVVPVNPNGPVVRNVNESSPLLG</sequence>
<dbReference type="RefSeq" id="XP_022079487.1">
    <property type="nucleotide sequence ID" value="XM_022223795.1"/>
</dbReference>
<comment type="similarity">
    <text evidence="2">Belongs to the CD36 family.</text>
</comment>
<name>A0A8B7XGZ7_ACAPL</name>
<accession>A0A8B7XGZ7</accession>
<dbReference type="PANTHER" id="PTHR11923">
    <property type="entry name" value="SCAVENGER RECEPTOR CLASS B TYPE-1 SR-B1"/>
    <property type="match status" value="1"/>
</dbReference>
<dbReference type="PANTHER" id="PTHR11923:SF51">
    <property type="entry name" value="LYSOSOME MEMBRANE PROTEIN 2"/>
    <property type="match status" value="1"/>
</dbReference>
<evidence type="ECO:0000256" key="8">
    <source>
        <dbReference type="SAM" id="Phobius"/>
    </source>
</evidence>
<evidence type="ECO:0000256" key="7">
    <source>
        <dbReference type="SAM" id="MobiDB-lite"/>
    </source>
</evidence>
<proteinExistence type="inferred from homology"/>
<evidence type="ECO:0000256" key="1">
    <source>
        <dbReference type="ARBA" id="ARBA00004370"/>
    </source>
</evidence>
<organism evidence="9 10">
    <name type="scientific">Acanthaster planci</name>
    <name type="common">Crown-of-thorns starfish</name>
    <dbReference type="NCBI Taxonomy" id="133434"/>
    <lineage>
        <taxon>Eukaryota</taxon>
        <taxon>Metazoa</taxon>
        <taxon>Echinodermata</taxon>
        <taxon>Eleutherozoa</taxon>
        <taxon>Asterozoa</taxon>
        <taxon>Asteroidea</taxon>
        <taxon>Valvatacea</taxon>
        <taxon>Valvatida</taxon>
        <taxon>Acanthasteridae</taxon>
        <taxon>Acanthaster</taxon>
    </lineage>
</organism>
<keyword evidence="3 8" id="KW-0812">Transmembrane</keyword>
<comment type="subcellular location">
    <subcellularLocation>
        <location evidence="1">Membrane</location>
    </subcellularLocation>
</comment>
<keyword evidence="6" id="KW-0325">Glycoprotein</keyword>
<gene>
    <name evidence="10 11" type="primary">LOC110973182</name>
</gene>
<evidence type="ECO:0000256" key="2">
    <source>
        <dbReference type="ARBA" id="ARBA00010532"/>
    </source>
</evidence>
<evidence type="ECO:0000256" key="6">
    <source>
        <dbReference type="ARBA" id="ARBA00023180"/>
    </source>
</evidence>
<dbReference type="GO" id="GO:0005764">
    <property type="term" value="C:lysosome"/>
    <property type="evidence" value="ECO:0007669"/>
    <property type="project" value="InterPro"/>
</dbReference>
<feature type="transmembrane region" description="Helical" evidence="8">
    <location>
        <begin position="449"/>
        <end position="472"/>
    </location>
</feature>
<evidence type="ECO:0000313" key="9">
    <source>
        <dbReference type="Proteomes" id="UP000694845"/>
    </source>
</evidence>
<dbReference type="InterPro" id="IPR002159">
    <property type="entry name" value="CD36_fam"/>
</dbReference>
<keyword evidence="9" id="KW-1185">Reference proteome</keyword>
<dbReference type="GO" id="GO:0005044">
    <property type="term" value="F:scavenger receptor activity"/>
    <property type="evidence" value="ECO:0007669"/>
    <property type="project" value="InterPro"/>
</dbReference>
<dbReference type="GeneID" id="110973182"/>
<dbReference type="PRINTS" id="PR01609">
    <property type="entry name" value="CD36FAMILY"/>
</dbReference>
<reference evidence="10 11" key="1">
    <citation type="submission" date="2025-04" db="UniProtKB">
        <authorList>
            <consortium name="RefSeq"/>
        </authorList>
    </citation>
    <scope>IDENTIFICATION</scope>
</reference>
<protein>
    <submittedName>
        <fullName evidence="10 11">Lysosome membrane protein 2-like isoform X1</fullName>
    </submittedName>
</protein>
<dbReference type="GO" id="GO:0016020">
    <property type="term" value="C:membrane"/>
    <property type="evidence" value="ECO:0007669"/>
    <property type="project" value="UniProtKB-SubCell"/>
</dbReference>
<evidence type="ECO:0000256" key="5">
    <source>
        <dbReference type="ARBA" id="ARBA00023136"/>
    </source>
</evidence>
<evidence type="ECO:0000313" key="11">
    <source>
        <dbReference type="RefSeq" id="XP_022079487.1"/>
    </source>
</evidence>
<evidence type="ECO:0000313" key="10">
    <source>
        <dbReference type="RefSeq" id="XP_022079486.1"/>
    </source>
</evidence>
<dbReference type="AlphaFoldDB" id="A0A8B7XGZ7"/>
<dbReference type="Pfam" id="PF01130">
    <property type="entry name" value="CD36"/>
    <property type="match status" value="1"/>
</dbReference>
<dbReference type="PRINTS" id="PR01611">
    <property type="entry name" value="LIMPII"/>
</dbReference>
<feature type="region of interest" description="Disordered" evidence="7">
    <location>
        <begin position="493"/>
        <end position="521"/>
    </location>
</feature>
<keyword evidence="4 8" id="KW-1133">Transmembrane helix</keyword>
<evidence type="ECO:0000256" key="3">
    <source>
        <dbReference type="ARBA" id="ARBA00022692"/>
    </source>
</evidence>
<keyword evidence="5 8" id="KW-0472">Membrane</keyword>